<name>A0A1E3PTX3_LIPST</name>
<proteinExistence type="predicted"/>
<organism evidence="4 5">
    <name type="scientific">Lipomyces starkeyi NRRL Y-11557</name>
    <dbReference type="NCBI Taxonomy" id="675824"/>
    <lineage>
        <taxon>Eukaryota</taxon>
        <taxon>Fungi</taxon>
        <taxon>Dikarya</taxon>
        <taxon>Ascomycota</taxon>
        <taxon>Saccharomycotina</taxon>
        <taxon>Lipomycetes</taxon>
        <taxon>Lipomycetales</taxon>
        <taxon>Lipomycetaceae</taxon>
        <taxon>Lipomyces</taxon>
    </lineage>
</organism>
<feature type="domain" description="DDE Tnp4" evidence="3">
    <location>
        <begin position="2"/>
        <end position="83"/>
    </location>
</feature>
<dbReference type="OrthoDB" id="2649667at2759"/>
<evidence type="ECO:0000313" key="5">
    <source>
        <dbReference type="Proteomes" id="UP000094385"/>
    </source>
</evidence>
<comment type="cofactor">
    <cofactor evidence="1">
        <name>a divalent metal cation</name>
        <dbReference type="ChEBI" id="CHEBI:60240"/>
    </cofactor>
</comment>
<dbReference type="AlphaFoldDB" id="A0A1E3PTX3"/>
<protein>
    <recommendedName>
        <fullName evidence="3">DDE Tnp4 domain-containing protein</fullName>
    </recommendedName>
</protein>
<dbReference type="Pfam" id="PF13359">
    <property type="entry name" value="DDE_Tnp_4"/>
    <property type="match status" value="1"/>
</dbReference>
<reference evidence="4 5" key="1">
    <citation type="journal article" date="2016" name="Proc. Natl. Acad. Sci. U.S.A.">
        <title>Comparative genomics of biotechnologically important yeasts.</title>
        <authorList>
            <person name="Riley R."/>
            <person name="Haridas S."/>
            <person name="Wolfe K.H."/>
            <person name="Lopes M.R."/>
            <person name="Hittinger C.T."/>
            <person name="Goeker M."/>
            <person name="Salamov A.A."/>
            <person name="Wisecaver J.H."/>
            <person name="Long T.M."/>
            <person name="Calvey C.H."/>
            <person name="Aerts A.L."/>
            <person name="Barry K.W."/>
            <person name="Choi C."/>
            <person name="Clum A."/>
            <person name="Coughlan A.Y."/>
            <person name="Deshpande S."/>
            <person name="Douglass A.P."/>
            <person name="Hanson S.J."/>
            <person name="Klenk H.-P."/>
            <person name="LaButti K.M."/>
            <person name="Lapidus A."/>
            <person name="Lindquist E.A."/>
            <person name="Lipzen A.M."/>
            <person name="Meier-Kolthoff J.P."/>
            <person name="Ohm R.A."/>
            <person name="Otillar R.P."/>
            <person name="Pangilinan J.L."/>
            <person name="Peng Y."/>
            <person name="Rokas A."/>
            <person name="Rosa C.A."/>
            <person name="Scheuner C."/>
            <person name="Sibirny A.A."/>
            <person name="Slot J.C."/>
            <person name="Stielow J.B."/>
            <person name="Sun H."/>
            <person name="Kurtzman C.P."/>
            <person name="Blackwell M."/>
            <person name="Grigoriev I.V."/>
            <person name="Jeffries T.W."/>
        </authorList>
    </citation>
    <scope>NUCLEOTIDE SEQUENCE [LARGE SCALE GENOMIC DNA]</scope>
    <source>
        <strain evidence="4 5">NRRL Y-11557</strain>
    </source>
</reference>
<dbReference type="STRING" id="675824.A0A1E3PTX3"/>
<gene>
    <name evidence="4" type="ORF">LIPSTDRAFT_76817</name>
</gene>
<keyword evidence="2" id="KW-0479">Metal-binding</keyword>
<evidence type="ECO:0000256" key="2">
    <source>
        <dbReference type="ARBA" id="ARBA00022723"/>
    </source>
</evidence>
<dbReference type="Proteomes" id="UP000094385">
    <property type="component" value="Unassembled WGS sequence"/>
</dbReference>
<sequence>MCWADSGYPIQTWLPIPYRYPENDTRENGIFNFTLSAIRVRSEHCNGYLKGRLRSLQELRIMVDSVKKLKFAALWIRACIIIHSVALIHEQDNGFDISDMEQHWAANIEPDNRERVPDQTRAERTQHLTQAKAHRDFLRDAFLDFRRHGRY</sequence>
<dbReference type="GO" id="GO:0046872">
    <property type="term" value="F:metal ion binding"/>
    <property type="evidence" value="ECO:0007669"/>
    <property type="project" value="UniProtKB-KW"/>
</dbReference>
<evidence type="ECO:0000259" key="3">
    <source>
        <dbReference type="Pfam" id="PF13359"/>
    </source>
</evidence>
<keyword evidence="5" id="KW-1185">Reference proteome</keyword>
<dbReference type="InterPro" id="IPR027806">
    <property type="entry name" value="HARBI1_dom"/>
</dbReference>
<evidence type="ECO:0000256" key="1">
    <source>
        <dbReference type="ARBA" id="ARBA00001968"/>
    </source>
</evidence>
<dbReference type="EMBL" id="KV454372">
    <property type="protein sequence ID" value="ODQ68714.1"/>
    <property type="molecule type" value="Genomic_DNA"/>
</dbReference>
<accession>A0A1E3PTX3</accession>
<evidence type="ECO:0000313" key="4">
    <source>
        <dbReference type="EMBL" id="ODQ68714.1"/>
    </source>
</evidence>